<name>A0A9P1MXE0_9PELO</name>
<dbReference type="PANTHER" id="PTHR47022">
    <property type="entry name" value="BTB AND MATH DOMAIN-CONTAINING PROTEIN 36-RELATED"/>
    <property type="match status" value="1"/>
</dbReference>
<dbReference type="PANTHER" id="PTHR47022:SF1">
    <property type="entry name" value="BTB AND MATH DOMAIN-CONTAINING PROTEIN 36-RELATED"/>
    <property type="match status" value="1"/>
</dbReference>
<dbReference type="SUPFAM" id="SSF54695">
    <property type="entry name" value="POZ domain"/>
    <property type="match status" value="2"/>
</dbReference>
<dbReference type="SMART" id="SM00225">
    <property type="entry name" value="BTB"/>
    <property type="match status" value="2"/>
</dbReference>
<reference evidence="3" key="1">
    <citation type="submission" date="2022-11" db="EMBL/GenBank/DDBJ databases">
        <authorList>
            <person name="Kikuchi T."/>
        </authorList>
    </citation>
    <scope>NUCLEOTIDE SEQUENCE</scope>
    <source>
        <strain evidence="3">PS1010</strain>
    </source>
</reference>
<protein>
    <recommendedName>
        <fullName evidence="5">BTB domain-containing protein</fullName>
    </recommendedName>
</protein>
<dbReference type="Proteomes" id="UP001152747">
    <property type="component" value="Unassembled WGS sequence"/>
</dbReference>
<accession>A0A9P1MXE0</accession>
<dbReference type="AlphaFoldDB" id="A0A9P1MXE0"/>
<dbReference type="CDD" id="cd00121">
    <property type="entry name" value="MATH"/>
    <property type="match status" value="2"/>
</dbReference>
<keyword evidence="4" id="KW-1185">Reference proteome</keyword>
<dbReference type="Gene3D" id="2.60.210.10">
    <property type="entry name" value="Apoptosis, Tumor Necrosis Factor Receptor Associated Protein 2, Chain A"/>
    <property type="match status" value="2"/>
</dbReference>
<dbReference type="PROSITE" id="PS50097">
    <property type="entry name" value="BTB"/>
    <property type="match status" value="2"/>
</dbReference>
<proteinExistence type="predicted"/>
<evidence type="ECO:0000259" key="2">
    <source>
        <dbReference type="PROSITE" id="PS50144"/>
    </source>
</evidence>
<comment type="caution">
    <text evidence="3">The sequence shown here is derived from an EMBL/GenBank/DDBJ whole genome shotgun (WGS) entry which is preliminary data.</text>
</comment>
<dbReference type="SUPFAM" id="SSF49599">
    <property type="entry name" value="TRAF domain-like"/>
    <property type="match status" value="2"/>
</dbReference>
<dbReference type="EMBL" id="CANHGI010000001">
    <property type="protein sequence ID" value="CAI5440305.1"/>
    <property type="molecule type" value="Genomic_DNA"/>
</dbReference>
<dbReference type="CDD" id="cd18186">
    <property type="entry name" value="BTB_POZ_ZBTB_KLHL-like"/>
    <property type="match status" value="2"/>
</dbReference>
<dbReference type="Pfam" id="PF00651">
    <property type="entry name" value="BTB"/>
    <property type="match status" value="2"/>
</dbReference>
<dbReference type="InterPro" id="IPR002083">
    <property type="entry name" value="MATH/TRAF_dom"/>
</dbReference>
<gene>
    <name evidence="3" type="ORF">CAMP_LOCUS2942</name>
</gene>
<dbReference type="SMART" id="SM00061">
    <property type="entry name" value="MATH"/>
    <property type="match status" value="2"/>
</dbReference>
<dbReference type="InterPro" id="IPR000210">
    <property type="entry name" value="BTB/POZ_dom"/>
</dbReference>
<dbReference type="PROSITE" id="PS50144">
    <property type="entry name" value="MATH"/>
    <property type="match status" value="1"/>
</dbReference>
<evidence type="ECO:0000313" key="4">
    <source>
        <dbReference type="Proteomes" id="UP001152747"/>
    </source>
</evidence>
<evidence type="ECO:0008006" key="5">
    <source>
        <dbReference type="Google" id="ProtNLM"/>
    </source>
</evidence>
<sequence>MNPVVCNGNKLRWKFNNIKDLTKDPVRSDKFTIGPVDWVITAIIRTVENHDCFTIYLEYASNNREDLNWICDTTSTYKVLRQCGSGKNISSDYNVCYHKNTFLAWGVPMIKFADFVSDAKGFLKNNSVIVEIDLSFRYYDFSKKIEHVTDMIVNVEDTEFHLNKWALASRAEYFQHLILNTKPNDVKNMKLDDITTKDFCLMLASFYPFFDTNLENHYITLIEVAKKYKVPSLHHKIEQYLLTDTKLEVIEKIKYAEENEYEQLMKKCVGSLKTGSEVKNLQTDERFLNLKDSTKLGIMARSVIEVCVLKCEEQDYFTILLRYDSNNSGHQNWICETKSTYTLFRQSGGGNHLSGDVKTCYNHNILLVWGIKMMKFSDLISDANGFLKNNSLIVEIDLSFRYYDFSKKIEHVTDMIVNVEDTEFHLNKWALASRAEYFQHLILNTKPNDIKNVKLDDITTKDFCLMLASFYPFFDTNLENHYISLIEVAKKYKVPSLHHKIEQYLLTDTKLEVIEKIKYAEENEYEQLMKKCIGSLKTGIEVKNLQSDERFSKLNDTTKLGIMARFLDFF</sequence>
<feature type="domain" description="BTB" evidence="1">
    <location>
        <begin position="413"/>
        <end position="471"/>
    </location>
</feature>
<dbReference type="Gene3D" id="3.30.710.10">
    <property type="entry name" value="Potassium Channel Kv1.1, Chain A"/>
    <property type="match status" value="2"/>
</dbReference>
<evidence type="ECO:0000313" key="3">
    <source>
        <dbReference type="EMBL" id="CAI5440305.1"/>
    </source>
</evidence>
<feature type="domain" description="MATH" evidence="2">
    <location>
        <begin position="8"/>
        <end position="134"/>
    </location>
</feature>
<evidence type="ECO:0000259" key="1">
    <source>
        <dbReference type="PROSITE" id="PS50097"/>
    </source>
</evidence>
<dbReference type="OrthoDB" id="437903at2759"/>
<dbReference type="Pfam" id="PF00917">
    <property type="entry name" value="MATH"/>
    <property type="match status" value="1"/>
</dbReference>
<dbReference type="InterPro" id="IPR008974">
    <property type="entry name" value="TRAF-like"/>
</dbReference>
<feature type="domain" description="BTB" evidence="1">
    <location>
        <begin position="149"/>
        <end position="207"/>
    </location>
</feature>
<dbReference type="Pfam" id="PF22486">
    <property type="entry name" value="MATH_2"/>
    <property type="match status" value="1"/>
</dbReference>
<organism evidence="3 4">
    <name type="scientific">Caenorhabditis angaria</name>
    <dbReference type="NCBI Taxonomy" id="860376"/>
    <lineage>
        <taxon>Eukaryota</taxon>
        <taxon>Metazoa</taxon>
        <taxon>Ecdysozoa</taxon>
        <taxon>Nematoda</taxon>
        <taxon>Chromadorea</taxon>
        <taxon>Rhabditida</taxon>
        <taxon>Rhabditina</taxon>
        <taxon>Rhabditomorpha</taxon>
        <taxon>Rhabditoidea</taxon>
        <taxon>Rhabditidae</taxon>
        <taxon>Peloderinae</taxon>
        <taxon>Caenorhabditis</taxon>
    </lineage>
</organism>
<dbReference type="InterPro" id="IPR011333">
    <property type="entry name" value="SKP1/BTB/POZ_sf"/>
</dbReference>